<feature type="transmembrane region" description="Helical" evidence="1">
    <location>
        <begin position="25"/>
        <end position="44"/>
    </location>
</feature>
<sequence length="197" mass="22389">MPISDIFALFLGFIFLNELQFLNPLLLLGILSTICAVILLIIKNRKIEKQDSHKKLFVWITIYTLIWGLVAFFMRYFALEGLSFTGFGISWYLSSWIGSLIIFKLTKKEKNNYKLHSTESLNAFGIALFIWTSLLLSYSAFERAPIMVIQPIFMASGMIFPVLIGLFIFKEIKQISKIEIIALLLGIAGGIIIGFSF</sequence>
<evidence type="ECO:0000313" key="3">
    <source>
        <dbReference type="Proteomes" id="UP000183192"/>
    </source>
</evidence>
<dbReference type="EMBL" id="MNUU01000004">
    <property type="protein sequence ID" value="OIO08701.1"/>
    <property type="molecule type" value="Genomic_DNA"/>
</dbReference>
<proteinExistence type="predicted"/>
<name>A0A1J4TCZ7_9BACT</name>
<evidence type="ECO:0000313" key="2">
    <source>
        <dbReference type="EMBL" id="OIO08701.1"/>
    </source>
</evidence>
<dbReference type="Proteomes" id="UP000183192">
    <property type="component" value="Unassembled WGS sequence"/>
</dbReference>
<keyword evidence="1" id="KW-0472">Membrane</keyword>
<dbReference type="InterPro" id="IPR037185">
    <property type="entry name" value="EmrE-like"/>
</dbReference>
<protein>
    <recommendedName>
        <fullName evidence="4">EamA domain-containing protein</fullName>
    </recommendedName>
</protein>
<keyword evidence="1" id="KW-0812">Transmembrane</keyword>
<keyword evidence="1" id="KW-1133">Transmembrane helix</keyword>
<comment type="caution">
    <text evidence="2">The sequence shown here is derived from an EMBL/GenBank/DDBJ whole genome shotgun (WGS) entry which is preliminary data.</text>
</comment>
<evidence type="ECO:0000256" key="1">
    <source>
        <dbReference type="SAM" id="Phobius"/>
    </source>
</evidence>
<feature type="transmembrane region" description="Helical" evidence="1">
    <location>
        <begin position="147"/>
        <end position="168"/>
    </location>
</feature>
<gene>
    <name evidence="2" type="ORF">AUJ27_00335</name>
</gene>
<evidence type="ECO:0008006" key="4">
    <source>
        <dbReference type="Google" id="ProtNLM"/>
    </source>
</evidence>
<feature type="transmembrane region" description="Helical" evidence="1">
    <location>
        <begin position="180"/>
        <end position="196"/>
    </location>
</feature>
<reference evidence="2 3" key="1">
    <citation type="journal article" date="2016" name="Environ. Microbiol.">
        <title>Genomic resolution of a cold subsurface aquifer community provides metabolic insights for novel microbes adapted to high CO concentrations.</title>
        <authorList>
            <person name="Probst A.J."/>
            <person name="Castelle C.J."/>
            <person name="Singh A."/>
            <person name="Brown C.T."/>
            <person name="Anantharaman K."/>
            <person name="Sharon I."/>
            <person name="Hug L.A."/>
            <person name="Burstein D."/>
            <person name="Emerson J.B."/>
            <person name="Thomas B.C."/>
            <person name="Banfield J.F."/>
        </authorList>
    </citation>
    <scope>NUCLEOTIDE SEQUENCE [LARGE SCALE GENOMIC DNA]</scope>
    <source>
        <strain evidence="2">CG1_02_37_44</strain>
    </source>
</reference>
<dbReference type="STRING" id="1805146.AUJ27_00335"/>
<feature type="transmembrane region" description="Helical" evidence="1">
    <location>
        <begin position="123"/>
        <end position="141"/>
    </location>
</feature>
<organism evidence="2 3">
    <name type="scientific">Candidatus Falkowbacteria bacterium CG1_02_37_44</name>
    <dbReference type="NCBI Taxonomy" id="1805146"/>
    <lineage>
        <taxon>Bacteria</taxon>
        <taxon>Candidatus Falkowiibacteriota</taxon>
    </lineage>
</organism>
<accession>A0A1J4TCZ7</accession>
<feature type="transmembrane region" description="Helical" evidence="1">
    <location>
        <begin position="56"/>
        <end position="78"/>
    </location>
</feature>
<feature type="transmembrane region" description="Helical" evidence="1">
    <location>
        <begin position="84"/>
        <end position="103"/>
    </location>
</feature>
<dbReference type="Gene3D" id="1.10.3730.20">
    <property type="match status" value="1"/>
</dbReference>
<dbReference type="AlphaFoldDB" id="A0A1J4TCZ7"/>
<dbReference type="SUPFAM" id="SSF103481">
    <property type="entry name" value="Multidrug resistance efflux transporter EmrE"/>
    <property type="match status" value="1"/>
</dbReference>